<feature type="transmembrane region" description="Helical" evidence="9">
    <location>
        <begin position="452"/>
        <end position="469"/>
    </location>
</feature>
<dbReference type="NCBIfam" id="TIGR00916">
    <property type="entry name" value="2A0604s01"/>
    <property type="match status" value="1"/>
</dbReference>
<dbReference type="STRING" id="887898.HMPREF0551_1623"/>
<dbReference type="GO" id="GO:0005886">
    <property type="term" value="C:plasma membrane"/>
    <property type="evidence" value="ECO:0007669"/>
    <property type="project" value="UniProtKB-SubCell"/>
</dbReference>
<gene>
    <name evidence="9 14" type="primary">secD</name>
    <name evidence="14" type="ORF">HMPREF0551_1623</name>
</gene>
<dbReference type="Pfam" id="PF13721">
    <property type="entry name" value="SecD-TM1"/>
    <property type="match status" value="1"/>
</dbReference>
<dbReference type="InterPro" id="IPR022813">
    <property type="entry name" value="SecD/SecF_arch_bac"/>
</dbReference>
<evidence type="ECO:0000256" key="9">
    <source>
        <dbReference type="HAMAP-Rule" id="MF_01463"/>
    </source>
</evidence>
<feature type="transmembrane region" description="Helical" evidence="9">
    <location>
        <begin position="543"/>
        <end position="565"/>
    </location>
</feature>
<reference evidence="14 15" key="1">
    <citation type="submission" date="2010-12" db="EMBL/GenBank/DDBJ databases">
        <authorList>
            <person name="Muzny D."/>
            <person name="Qin X."/>
            <person name="Deng J."/>
            <person name="Jiang H."/>
            <person name="Liu Y."/>
            <person name="Qu J."/>
            <person name="Song X.-Z."/>
            <person name="Zhang L."/>
            <person name="Thornton R."/>
            <person name="Coyle M."/>
            <person name="Francisco L."/>
            <person name="Jackson L."/>
            <person name="Javaid M."/>
            <person name="Korchina V."/>
            <person name="Kovar C."/>
            <person name="Mata R."/>
            <person name="Mathew T."/>
            <person name="Ngo R."/>
            <person name="Nguyen L."/>
            <person name="Nguyen N."/>
            <person name="Okwuonu G."/>
            <person name="Ongeri F."/>
            <person name="Pham C."/>
            <person name="Simmons D."/>
            <person name="Wilczek-Boney K."/>
            <person name="Hale W."/>
            <person name="Jakkamsetti A."/>
            <person name="Pham P."/>
            <person name="Ruth R."/>
            <person name="San Lucas F."/>
            <person name="Warren J."/>
            <person name="Zhang J."/>
            <person name="Zhao Z."/>
            <person name="Zhou C."/>
            <person name="Zhu D."/>
            <person name="Lee S."/>
            <person name="Bess C."/>
            <person name="Blankenburg K."/>
            <person name="Forbes L."/>
            <person name="Fu Q."/>
            <person name="Gubbala S."/>
            <person name="Hirani K."/>
            <person name="Jayaseelan J.C."/>
            <person name="Lara F."/>
            <person name="Munidasa M."/>
            <person name="Palculict T."/>
            <person name="Patil S."/>
            <person name="Pu L.-L."/>
            <person name="Saada N."/>
            <person name="Tang L."/>
            <person name="Weissenberger G."/>
            <person name="Zhu Y."/>
            <person name="Hemphill L."/>
            <person name="Shang Y."/>
            <person name="Youmans B."/>
            <person name="Ayvaz T."/>
            <person name="Ross M."/>
            <person name="Santibanez J."/>
            <person name="Aqrawi P."/>
            <person name="Gross S."/>
            <person name="Joshi V."/>
            <person name="Fowler G."/>
            <person name="Nazareth L."/>
            <person name="Reid J."/>
            <person name="Worley K."/>
            <person name="Petrosino J."/>
            <person name="Highlander S."/>
            <person name="Gibbs R."/>
        </authorList>
    </citation>
    <scope>NUCLEOTIDE SEQUENCE [LARGE SCALE GENOMIC DNA]</scope>
    <source>
        <strain evidence="14 15">ATCC 51599</strain>
    </source>
</reference>
<accession>E7RY59</accession>
<dbReference type="InterPro" id="IPR048634">
    <property type="entry name" value="SecD_SecF_C"/>
</dbReference>
<dbReference type="Pfam" id="PF02355">
    <property type="entry name" value="SecD_SecF_C"/>
    <property type="match status" value="1"/>
</dbReference>
<feature type="domain" description="SecD export protein N-terminal TM" evidence="11">
    <location>
        <begin position="1"/>
        <end position="108"/>
    </location>
</feature>
<keyword evidence="7 9" id="KW-0811">Translocation</keyword>
<evidence type="ECO:0000313" key="14">
    <source>
        <dbReference type="EMBL" id="EFV94633.1"/>
    </source>
</evidence>
<dbReference type="GO" id="GO:0006605">
    <property type="term" value="P:protein targeting"/>
    <property type="evidence" value="ECO:0007669"/>
    <property type="project" value="UniProtKB-UniRule"/>
</dbReference>
<evidence type="ECO:0000259" key="10">
    <source>
        <dbReference type="Pfam" id="PF02355"/>
    </source>
</evidence>
<evidence type="ECO:0000256" key="1">
    <source>
        <dbReference type="ARBA" id="ARBA00004651"/>
    </source>
</evidence>
<dbReference type="HOGENOM" id="CLU_007894_4_3_4"/>
<keyword evidence="6 9" id="KW-1133">Transmembrane helix</keyword>
<comment type="caution">
    <text evidence="9">Lacks conserved residue(s) required for the propagation of feature annotation.</text>
</comment>
<organism evidence="14 15">
    <name type="scientific">Lautropia mirabilis ATCC 51599</name>
    <dbReference type="NCBI Taxonomy" id="887898"/>
    <lineage>
        <taxon>Bacteria</taxon>
        <taxon>Pseudomonadati</taxon>
        <taxon>Pseudomonadota</taxon>
        <taxon>Betaproteobacteria</taxon>
        <taxon>Burkholderiales</taxon>
        <taxon>Burkholderiaceae</taxon>
        <taxon>Lautropia</taxon>
    </lineage>
</organism>
<dbReference type="AlphaFoldDB" id="E7RY59"/>
<protein>
    <recommendedName>
        <fullName evidence="9">Protein translocase subunit SecD</fullName>
    </recommendedName>
</protein>
<comment type="similarity">
    <text evidence="9">Belongs to the SecD/SecF family. SecD subfamily.</text>
</comment>
<evidence type="ECO:0000313" key="15">
    <source>
        <dbReference type="Proteomes" id="UP000011021"/>
    </source>
</evidence>
<dbReference type="InterPro" id="IPR005791">
    <property type="entry name" value="SecD"/>
</dbReference>
<dbReference type="InterPro" id="IPR027398">
    <property type="entry name" value="SecD-TM"/>
</dbReference>
<name>E7RY59_9BURK</name>
<dbReference type="EMBL" id="AEQP01000013">
    <property type="protein sequence ID" value="EFV94633.1"/>
    <property type="molecule type" value="Genomic_DNA"/>
</dbReference>
<dbReference type="InterPro" id="IPR054384">
    <property type="entry name" value="SecDF_P1_head"/>
</dbReference>
<dbReference type="Gene3D" id="3.30.1360.200">
    <property type="match status" value="1"/>
</dbReference>
<comment type="caution">
    <text evidence="14">The sequence shown here is derived from an EMBL/GenBank/DDBJ whole genome shotgun (WGS) entry which is preliminary data.</text>
</comment>
<evidence type="ECO:0000256" key="7">
    <source>
        <dbReference type="ARBA" id="ARBA00023010"/>
    </source>
</evidence>
<dbReference type="GO" id="GO:0065002">
    <property type="term" value="P:intracellular protein transmembrane transport"/>
    <property type="evidence" value="ECO:0007669"/>
    <property type="project" value="UniProtKB-UniRule"/>
</dbReference>
<keyword evidence="4 9" id="KW-0812">Transmembrane</keyword>
<evidence type="ECO:0000256" key="2">
    <source>
        <dbReference type="ARBA" id="ARBA00022448"/>
    </source>
</evidence>
<dbReference type="Proteomes" id="UP000011021">
    <property type="component" value="Unassembled WGS sequence"/>
</dbReference>
<dbReference type="Pfam" id="PF22599">
    <property type="entry name" value="SecDF_P1_head"/>
    <property type="match status" value="1"/>
</dbReference>
<dbReference type="FunFam" id="1.20.1640.10:FF:000004">
    <property type="entry name" value="Protein translocase subunit SecD"/>
    <property type="match status" value="1"/>
</dbReference>
<dbReference type="SUPFAM" id="SSF82866">
    <property type="entry name" value="Multidrug efflux transporter AcrB transmembrane domain"/>
    <property type="match status" value="1"/>
</dbReference>
<dbReference type="Pfam" id="PF07549">
    <property type="entry name" value="Sec_GG"/>
    <property type="match status" value="1"/>
</dbReference>
<evidence type="ECO:0000256" key="4">
    <source>
        <dbReference type="ARBA" id="ARBA00022692"/>
    </source>
</evidence>
<dbReference type="FunFam" id="3.30.70.3400:FF:000003">
    <property type="entry name" value="Preprotein translocase subunit SecD"/>
    <property type="match status" value="1"/>
</dbReference>
<dbReference type="GO" id="GO:0015450">
    <property type="term" value="F:protein-transporting ATPase activity"/>
    <property type="evidence" value="ECO:0007669"/>
    <property type="project" value="InterPro"/>
</dbReference>
<dbReference type="RefSeq" id="WP_005673936.1">
    <property type="nucleotide sequence ID" value="NZ_CP146288.1"/>
</dbReference>
<feature type="domain" description="Protein export membrane protein SecD/SecF C-terminal" evidence="10">
    <location>
        <begin position="428"/>
        <end position="598"/>
    </location>
</feature>
<keyword evidence="2 9" id="KW-0813">Transport</keyword>
<evidence type="ECO:0000259" key="13">
    <source>
        <dbReference type="Pfam" id="PF22599"/>
    </source>
</evidence>
<dbReference type="Pfam" id="PF21760">
    <property type="entry name" value="SecD_1st"/>
    <property type="match status" value="1"/>
</dbReference>
<dbReference type="InterPro" id="IPR055344">
    <property type="entry name" value="SecD_SecF_C_bact"/>
</dbReference>
<evidence type="ECO:0000259" key="11">
    <source>
        <dbReference type="Pfam" id="PF13721"/>
    </source>
</evidence>
<evidence type="ECO:0000256" key="6">
    <source>
        <dbReference type="ARBA" id="ARBA00022989"/>
    </source>
</evidence>
<feature type="domain" description="SecDF P1 head subdomain" evidence="13">
    <location>
        <begin position="319"/>
        <end position="426"/>
    </location>
</feature>
<feature type="transmembrane region" description="Helical" evidence="9">
    <location>
        <begin position="571"/>
        <end position="599"/>
    </location>
</feature>
<keyword evidence="5 9" id="KW-0653">Protein transport</keyword>
<comment type="subunit">
    <text evidence="9">Forms a complex with SecF. Part of the essential Sec protein translocation apparatus which comprises SecA, SecYEG and auxiliary proteins SecDF-YajC and YidC.</text>
</comment>
<comment type="function">
    <text evidence="9">Part of the Sec protein translocase complex. Interacts with the SecYEG preprotein conducting channel. SecDF uses the proton motive force (PMF) to complete protein translocation after the ATP-dependent function of SecA.</text>
</comment>
<dbReference type="PANTHER" id="PTHR30081">
    <property type="entry name" value="PROTEIN-EXPORT MEMBRANE PROTEIN SEC"/>
    <property type="match status" value="1"/>
</dbReference>
<feature type="domain" description="Protein translocase subunit SecDF P1" evidence="12">
    <location>
        <begin position="234"/>
        <end position="292"/>
    </location>
</feature>
<keyword evidence="15" id="KW-1185">Reference proteome</keyword>
<dbReference type="InterPro" id="IPR022646">
    <property type="entry name" value="SecD/SecF_CS"/>
</dbReference>
<dbReference type="eggNOG" id="COG0342">
    <property type="taxonomic scope" value="Bacteria"/>
</dbReference>
<dbReference type="Gene3D" id="1.20.1640.10">
    <property type="entry name" value="Multidrug efflux transporter AcrB transmembrane domain"/>
    <property type="match status" value="1"/>
</dbReference>
<dbReference type="Gene3D" id="3.30.70.3400">
    <property type="match status" value="2"/>
</dbReference>
<proteinExistence type="inferred from homology"/>
<evidence type="ECO:0000256" key="3">
    <source>
        <dbReference type="ARBA" id="ARBA00022475"/>
    </source>
</evidence>
<dbReference type="NCBIfam" id="TIGR01129">
    <property type="entry name" value="secD"/>
    <property type="match status" value="1"/>
</dbReference>
<keyword evidence="8 9" id="KW-0472">Membrane</keyword>
<dbReference type="HAMAP" id="MF_01463_B">
    <property type="entry name" value="SecD_B"/>
    <property type="match status" value="1"/>
</dbReference>
<dbReference type="GO" id="GO:0043952">
    <property type="term" value="P:protein transport by the Sec complex"/>
    <property type="evidence" value="ECO:0007669"/>
    <property type="project" value="UniProtKB-UniRule"/>
</dbReference>
<evidence type="ECO:0000259" key="12">
    <source>
        <dbReference type="Pfam" id="PF21760"/>
    </source>
</evidence>
<comment type="subcellular location">
    <subcellularLocation>
        <location evidence="1 9">Cell membrane</location>
        <topology evidence="1 9">Multi-pass membrane protein</topology>
    </subcellularLocation>
</comment>
<sequence length="625" mass="67905">MNRYPFWRYALIGLALIFSLIYTLPNFYGESPAVQISSQKATIKVDAATESQALAALDKAGIPNTGVLRDDNSVKIRFDTTDTQLRARDVLEKAMNPDPADPVYITALNLLSASPTWLTQLHALPMYLGLDLRGGVHFLMQIDTTEALNKRLDSAMADVRTLLRDRKVRHNGIKRNGKQLVLDFASEDARTRAQELLRDNQADLAVQERGSGAQSQLLLTLTESAMRTFLDNSVQQNITTLNNRINELGVAEPVIQRQGADRIVVQLPGVQDTARAKDILGRTATLEARLVDMSPEAQRALTSENGVVPFGSDLFRQGRGAPVVLRREPIFTGQQLTNASATFDEHQQPAVAVSLNEAGGRHLREVSRKNIHKPMAVVLFEKGKGEVLTVATIQSELGSRFQITGMGSAKNAGDLALLLRAGALAAPMDIIEERTIGPSLGAENISKGFQSVTWGFLAIAVFMIVYYLLFGLFSTVALGFNLLMLVAVLSLLQATLTLPGIAAIALTLGMAIDANVLINERVREELRKGASPQMAISAGYEHAWATILDANITTLIAGLALLAFGSGPIKGFAVVHCLGILTSMFSAVFVSRGLVNLWYGGKKRVKHLSVGQSDWHLDDPKPAKR</sequence>
<dbReference type="PANTHER" id="PTHR30081:SF1">
    <property type="entry name" value="PROTEIN TRANSLOCASE SUBUNIT SECD"/>
    <property type="match status" value="1"/>
</dbReference>
<evidence type="ECO:0000256" key="5">
    <source>
        <dbReference type="ARBA" id="ARBA00022927"/>
    </source>
</evidence>
<keyword evidence="3 9" id="KW-1003">Cell membrane</keyword>
<evidence type="ECO:0000256" key="8">
    <source>
        <dbReference type="ARBA" id="ARBA00023136"/>
    </source>
</evidence>
<dbReference type="InterPro" id="IPR048631">
    <property type="entry name" value="SecD_1st"/>
</dbReference>